<comment type="caution">
    <text evidence="2">The sequence shown here is derived from an EMBL/GenBank/DDBJ whole genome shotgun (WGS) entry which is preliminary data.</text>
</comment>
<dbReference type="Proteomes" id="UP001152622">
    <property type="component" value="Chromosome 8"/>
</dbReference>
<evidence type="ECO:0000256" key="1">
    <source>
        <dbReference type="SAM" id="MobiDB-lite"/>
    </source>
</evidence>
<organism evidence="2 3">
    <name type="scientific">Synaphobranchus kaupii</name>
    <name type="common">Kaup's arrowtooth eel</name>
    <dbReference type="NCBI Taxonomy" id="118154"/>
    <lineage>
        <taxon>Eukaryota</taxon>
        <taxon>Metazoa</taxon>
        <taxon>Chordata</taxon>
        <taxon>Craniata</taxon>
        <taxon>Vertebrata</taxon>
        <taxon>Euteleostomi</taxon>
        <taxon>Actinopterygii</taxon>
        <taxon>Neopterygii</taxon>
        <taxon>Teleostei</taxon>
        <taxon>Anguilliformes</taxon>
        <taxon>Synaphobranchidae</taxon>
        <taxon>Synaphobranchus</taxon>
    </lineage>
</organism>
<protein>
    <submittedName>
        <fullName evidence="2">Uncharacterized protein</fullName>
    </submittedName>
</protein>
<proteinExistence type="predicted"/>
<evidence type="ECO:0000313" key="3">
    <source>
        <dbReference type="Proteomes" id="UP001152622"/>
    </source>
</evidence>
<name>A0A9Q1F7Q6_SYNKA</name>
<accession>A0A9Q1F7Q6</accession>
<gene>
    <name evidence="2" type="ORF">SKAU_G00242170</name>
</gene>
<evidence type="ECO:0000313" key="2">
    <source>
        <dbReference type="EMBL" id="KAJ8352741.1"/>
    </source>
</evidence>
<dbReference type="EMBL" id="JAINUF010000008">
    <property type="protein sequence ID" value="KAJ8352741.1"/>
    <property type="molecule type" value="Genomic_DNA"/>
</dbReference>
<dbReference type="AlphaFoldDB" id="A0A9Q1F7Q6"/>
<feature type="region of interest" description="Disordered" evidence="1">
    <location>
        <begin position="59"/>
        <end position="85"/>
    </location>
</feature>
<keyword evidence="3" id="KW-1185">Reference proteome</keyword>
<reference evidence="2" key="1">
    <citation type="journal article" date="2023" name="Science">
        <title>Genome structures resolve the early diversification of teleost fishes.</title>
        <authorList>
            <person name="Parey E."/>
            <person name="Louis A."/>
            <person name="Montfort J."/>
            <person name="Bouchez O."/>
            <person name="Roques C."/>
            <person name="Iampietro C."/>
            <person name="Lluch J."/>
            <person name="Castinel A."/>
            <person name="Donnadieu C."/>
            <person name="Desvignes T."/>
            <person name="Floi Bucao C."/>
            <person name="Jouanno E."/>
            <person name="Wen M."/>
            <person name="Mejri S."/>
            <person name="Dirks R."/>
            <person name="Jansen H."/>
            <person name="Henkel C."/>
            <person name="Chen W.J."/>
            <person name="Zahm M."/>
            <person name="Cabau C."/>
            <person name="Klopp C."/>
            <person name="Thompson A.W."/>
            <person name="Robinson-Rechavi M."/>
            <person name="Braasch I."/>
            <person name="Lecointre G."/>
            <person name="Bobe J."/>
            <person name="Postlethwait J.H."/>
            <person name="Berthelot C."/>
            <person name="Roest Crollius H."/>
            <person name="Guiguen Y."/>
        </authorList>
    </citation>
    <scope>NUCLEOTIDE SEQUENCE</scope>
    <source>
        <strain evidence="2">WJC10195</strain>
    </source>
</reference>
<sequence>MIDRSRTVSDWNGRCRPRVMNSPLSASSWSLARLTQAVKAGRGPRSGAEGTAVEEGRTRFGAQRRGGRAVGQAGKFRGMTSAPLL</sequence>